<dbReference type="PANTHER" id="PTHR44591:SF25">
    <property type="entry name" value="CHEMOTAXIS TWO-COMPONENT RESPONSE REGULATOR"/>
    <property type="match status" value="1"/>
</dbReference>
<name>B3E409_TRIL1</name>
<evidence type="ECO:0000256" key="1">
    <source>
        <dbReference type="ARBA" id="ARBA00022553"/>
    </source>
</evidence>
<dbReference type="InterPro" id="IPR011006">
    <property type="entry name" value="CheY-like_superfamily"/>
</dbReference>
<dbReference type="EMBL" id="CP001089">
    <property type="protein sequence ID" value="ACD94423.1"/>
    <property type="molecule type" value="Genomic_DNA"/>
</dbReference>
<evidence type="ECO:0000313" key="5">
    <source>
        <dbReference type="Proteomes" id="UP000002420"/>
    </source>
</evidence>
<dbReference type="RefSeq" id="WP_012468779.1">
    <property type="nucleotide sequence ID" value="NC_010814.1"/>
</dbReference>
<dbReference type="SUPFAM" id="SSF52172">
    <property type="entry name" value="CheY-like"/>
    <property type="match status" value="1"/>
</dbReference>
<sequence length="249" mass="27837">MNAAGSQPDQTPELWLMGVRPDQGRDAIIREYLAAAGYGTRLATVDQIGADRPLGIVLDISPHSSDGWGLLLQIKSDPAYRNIPVLPVFLSEKGKVGGVFPVAGFFTLPVDEQYLFERLAVYGLTEEVETWDLQALVVSRSGEEKLSKMIESVGFEVVKGYTGKEALALVSLHPKYLAFSNLMLPDMSAFELLEKFRLFPYSHNMPVFVLLKDELREGEKAAMSREIAHLVSKKQLSKEEFLKYLRNRS</sequence>
<dbReference type="Gene3D" id="3.40.50.2300">
    <property type="match status" value="1"/>
</dbReference>
<dbReference type="PANTHER" id="PTHR44591">
    <property type="entry name" value="STRESS RESPONSE REGULATOR PROTEIN 1"/>
    <property type="match status" value="1"/>
</dbReference>
<gene>
    <name evidence="4" type="ordered locus">Glov_0697</name>
</gene>
<keyword evidence="5" id="KW-1185">Reference proteome</keyword>
<dbReference type="eggNOG" id="COG0784">
    <property type="taxonomic scope" value="Bacteria"/>
</dbReference>
<dbReference type="STRING" id="398767.Glov_0697"/>
<dbReference type="GO" id="GO:0000160">
    <property type="term" value="P:phosphorelay signal transduction system"/>
    <property type="evidence" value="ECO:0007669"/>
    <property type="project" value="InterPro"/>
</dbReference>
<dbReference type="HOGENOM" id="CLU_1132328_0_0_7"/>
<keyword evidence="1" id="KW-0597">Phosphoprotein</keyword>
<dbReference type="InterPro" id="IPR001789">
    <property type="entry name" value="Sig_transdc_resp-reg_receiver"/>
</dbReference>
<feature type="domain" description="Response regulatory" evidence="3">
    <location>
        <begin position="132"/>
        <end position="249"/>
    </location>
</feature>
<dbReference type="InterPro" id="IPR050595">
    <property type="entry name" value="Bact_response_regulator"/>
</dbReference>
<evidence type="ECO:0000256" key="2">
    <source>
        <dbReference type="PROSITE-ProRule" id="PRU00169"/>
    </source>
</evidence>
<organism evidence="4 5">
    <name type="scientific">Trichlorobacter lovleyi (strain ATCC BAA-1151 / DSM 17278 / SZ)</name>
    <name type="common">Geobacter lovleyi</name>
    <dbReference type="NCBI Taxonomy" id="398767"/>
    <lineage>
        <taxon>Bacteria</taxon>
        <taxon>Pseudomonadati</taxon>
        <taxon>Thermodesulfobacteriota</taxon>
        <taxon>Desulfuromonadia</taxon>
        <taxon>Geobacterales</taxon>
        <taxon>Geobacteraceae</taxon>
        <taxon>Trichlorobacter</taxon>
    </lineage>
</organism>
<dbReference type="KEGG" id="glo:Glov_0697"/>
<reference evidence="4 5" key="1">
    <citation type="submission" date="2008-05" db="EMBL/GenBank/DDBJ databases">
        <title>Complete sequence of chromosome of Geobacter lovleyi SZ.</title>
        <authorList>
            <consortium name="US DOE Joint Genome Institute"/>
            <person name="Lucas S."/>
            <person name="Copeland A."/>
            <person name="Lapidus A."/>
            <person name="Glavina del Rio T."/>
            <person name="Dalin E."/>
            <person name="Tice H."/>
            <person name="Bruce D."/>
            <person name="Goodwin L."/>
            <person name="Pitluck S."/>
            <person name="Chertkov O."/>
            <person name="Meincke L."/>
            <person name="Brettin T."/>
            <person name="Detter J.C."/>
            <person name="Han C."/>
            <person name="Tapia R."/>
            <person name="Kuske C.R."/>
            <person name="Schmutz J."/>
            <person name="Larimer F."/>
            <person name="Land M."/>
            <person name="Hauser L."/>
            <person name="Kyrpides N."/>
            <person name="Mikhailova N."/>
            <person name="Sung Y."/>
            <person name="Fletcher K.E."/>
            <person name="Ritalahti K.M."/>
            <person name="Loeffler F.E."/>
            <person name="Richardson P."/>
        </authorList>
    </citation>
    <scope>NUCLEOTIDE SEQUENCE [LARGE SCALE GENOMIC DNA]</scope>
    <source>
        <strain evidence="5">ATCC BAA-1151 / DSM 17278 / SZ</strain>
    </source>
</reference>
<accession>B3E409</accession>
<evidence type="ECO:0000313" key="4">
    <source>
        <dbReference type="EMBL" id="ACD94423.1"/>
    </source>
</evidence>
<evidence type="ECO:0000259" key="3">
    <source>
        <dbReference type="PROSITE" id="PS50110"/>
    </source>
</evidence>
<comment type="caution">
    <text evidence="2">Lacks conserved residue(s) required for the propagation of feature annotation.</text>
</comment>
<dbReference type="Proteomes" id="UP000002420">
    <property type="component" value="Chromosome"/>
</dbReference>
<dbReference type="PROSITE" id="PS50110">
    <property type="entry name" value="RESPONSE_REGULATORY"/>
    <property type="match status" value="1"/>
</dbReference>
<proteinExistence type="predicted"/>
<dbReference type="OrthoDB" id="5394939at2"/>
<dbReference type="AlphaFoldDB" id="B3E409"/>
<protein>
    <submittedName>
        <fullName evidence="4">Response regulator receiver protein</fullName>
    </submittedName>
</protein>